<evidence type="ECO:0000313" key="2">
    <source>
        <dbReference type="EMBL" id="CAG8955044.1"/>
    </source>
</evidence>
<protein>
    <recommendedName>
        <fullName evidence="1">2EXR domain-containing protein</fullName>
    </recommendedName>
</protein>
<evidence type="ECO:0000313" key="3">
    <source>
        <dbReference type="Proteomes" id="UP000696280"/>
    </source>
</evidence>
<keyword evidence="3" id="KW-1185">Reference proteome</keyword>
<dbReference type="PANTHER" id="PTHR35910">
    <property type="entry name" value="2EXR DOMAIN-CONTAINING PROTEIN"/>
    <property type="match status" value="1"/>
</dbReference>
<sequence>MSSSSQSDVLAELIGEDDIRTFHLFPKLVVWEFAMPEARLIQISTGRITHHLHYEVDSDGPPSGLLRANKESRGHLLKFWHPFLPETTDKWYDEEPHGYLQQISRMGYINPQIDTFYIGTGSYIASLAGLKILQKRFPILGNLRYMAWSIHFFRAECERSRSGETLYDYWGLSRPNRPFPHLREFSIIIQAQCLRSQDLSLSTKVHLEKPFLWNYWFEGDTRQEVCRCLRIFHAMNGDPGSWNNRVLGLPITVKSAVAKDFINEGEANLVDLDELMKEAISPSAS</sequence>
<reference evidence="2" key="1">
    <citation type="submission" date="2021-07" db="EMBL/GenBank/DDBJ databases">
        <authorList>
            <person name="Durling M."/>
        </authorList>
    </citation>
    <scope>NUCLEOTIDE SEQUENCE</scope>
</reference>
<accession>A0A9N9KX17</accession>
<name>A0A9N9KX17_9HELO</name>
<dbReference type="Proteomes" id="UP000696280">
    <property type="component" value="Unassembled WGS sequence"/>
</dbReference>
<dbReference type="PANTHER" id="PTHR35910:SF6">
    <property type="entry name" value="2EXR DOMAIN-CONTAINING PROTEIN"/>
    <property type="match status" value="1"/>
</dbReference>
<dbReference type="EMBL" id="CAJVRL010000060">
    <property type="protein sequence ID" value="CAG8955044.1"/>
    <property type="molecule type" value="Genomic_DNA"/>
</dbReference>
<dbReference type="Pfam" id="PF20150">
    <property type="entry name" value="2EXR"/>
    <property type="match status" value="1"/>
</dbReference>
<dbReference type="AlphaFoldDB" id="A0A9N9KX17"/>
<feature type="domain" description="2EXR" evidence="1">
    <location>
        <begin position="24"/>
        <end position="116"/>
    </location>
</feature>
<dbReference type="InterPro" id="IPR045518">
    <property type="entry name" value="2EXR"/>
</dbReference>
<organism evidence="2 3">
    <name type="scientific">Hymenoscyphus fraxineus</name>
    <dbReference type="NCBI Taxonomy" id="746836"/>
    <lineage>
        <taxon>Eukaryota</taxon>
        <taxon>Fungi</taxon>
        <taxon>Dikarya</taxon>
        <taxon>Ascomycota</taxon>
        <taxon>Pezizomycotina</taxon>
        <taxon>Leotiomycetes</taxon>
        <taxon>Helotiales</taxon>
        <taxon>Helotiaceae</taxon>
        <taxon>Hymenoscyphus</taxon>
    </lineage>
</organism>
<dbReference type="OrthoDB" id="3557818at2759"/>
<evidence type="ECO:0000259" key="1">
    <source>
        <dbReference type="Pfam" id="PF20150"/>
    </source>
</evidence>
<comment type="caution">
    <text evidence="2">The sequence shown here is derived from an EMBL/GenBank/DDBJ whole genome shotgun (WGS) entry which is preliminary data.</text>
</comment>
<gene>
    <name evidence="2" type="ORF">HYFRA_00007058</name>
</gene>
<proteinExistence type="predicted"/>